<reference evidence="7 8" key="1">
    <citation type="submission" date="2016-10" db="EMBL/GenBank/DDBJ databases">
        <title>Marinobacter salinus sp. nov., a moderately halophilic bacterium isolated from a tidal flat environment.</title>
        <authorList>
            <person name="Park S.-J."/>
        </authorList>
    </citation>
    <scope>NUCLEOTIDE SEQUENCE [LARGE SCALE GENOMIC DNA]</scope>
    <source>
        <strain evidence="7 8">Hb8</strain>
    </source>
</reference>
<dbReference type="Gene3D" id="1.10.760.10">
    <property type="entry name" value="Cytochrome c-like domain"/>
    <property type="match status" value="1"/>
</dbReference>
<name>A0A1D9GRD9_9GAMM</name>
<dbReference type="EMBL" id="CP017715">
    <property type="protein sequence ID" value="AOY90172.1"/>
    <property type="molecule type" value="Genomic_DNA"/>
</dbReference>
<keyword evidence="5" id="KW-0732">Signal</keyword>
<feature type="signal peptide" evidence="5">
    <location>
        <begin position="1"/>
        <end position="23"/>
    </location>
</feature>
<dbReference type="InterPro" id="IPR036909">
    <property type="entry name" value="Cyt_c-like_dom_sf"/>
</dbReference>
<evidence type="ECO:0000313" key="7">
    <source>
        <dbReference type="EMBL" id="AOY90172.1"/>
    </source>
</evidence>
<dbReference type="RefSeq" id="WP_070973574.1">
    <property type="nucleotide sequence ID" value="NZ_CP017715.1"/>
</dbReference>
<evidence type="ECO:0000256" key="3">
    <source>
        <dbReference type="ARBA" id="ARBA00023004"/>
    </source>
</evidence>
<evidence type="ECO:0000313" key="8">
    <source>
        <dbReference type="Proteomes" id="UP000177445"/>
    </source>
</evidence>
<keyword evidence="8" id="KW-1185">Reference proteome</keyword>
<keyword evidence="2 4" id="KW-0479">Metal-binding</keyword>
<dbReference type="GO" id="GO:0009055">
    <property type="term" value="F:electron transfer activity"/>
    <property type="evidence" value="ECO:0007669"/>
    <property type="project" value="InterPro"/>
</dbReference>
<evidence type="ECO:0000256" key="1">
    <source>
        <dbReference type="ARBA" id="ARBA00022617"/>
    </source>
</evidence>
<proteinExistence type="predicted"/>
<keyword evidence="3 4" id="KW-0408">Iron</keyword>
<feature type="chain" id="PRO_5009442123" description="Cytochrome c domain-containing protein" evidence="5">
    <location>
        <begin position="24"/>
        <end position="114"/>
    </location>
</feature>
<dbReference type="InterPro" id="IPR009056">
    <property type="entry name" value="Cyt_c-like_dom"/>
</dbReference>
<dbReference type="KEGG" id="msq:BKP64_05650"/>
<accession>A0A1D9GRD9</accession>
<feature type="domain" description="Cytochrome c" evidence="6">
    <location>
        <begin position="22"/>
        <end position="113"/>
    </location>
</feature>
<evidence type="ECO:0000259" key="6">
    <source>
        <dbReference type="PROSITE" id="PS51007"/>
    </source>
</evidence>
<dbReference type="GO" id="GO:0046872">
    <property type="term" value="F:metal ion binding"/>
    <property type="evidence" value="ECO:0007669"/>
    <property type="project" value="UniProtKB-KW"/>
</dbReference>
<dbReference type="Pfam" id="PF00034">
    <property type="entry name" value="Cytochrom_C"/>
    <property type="match status" value="1"/>
</dbReference>
<dbReference type="OrthoDB" id="9814063at2"/>
<dbReference type="STRING" id="1874317.BKP64_05650"/>
<protein>
    <recommendedName>
        <fullName evidence="6">Cytochrome c domain-containing protein</fullName>
    </recommendedName>
</protein>
<dbReference type="AlphaFoldDB" id="A0A1D9GRD9"/>
<evidence type="ECO:0000256" key="5">
    <source>
        <dbReference type="SAM" id="SignalP"/>
    </source>
</evidence>
<dbReference type="SUPFAM" id="SSF46626">
    <property type="entry name" value="Cytochrome c"/>
    <property type="match status" value="1"/>
</dbReference>
<gene>
    <name evidence="7" type="ORF">BKP64_05650</name>
</gene>
<keyword evidence="1 4" id="KW-0349">Heme</keyword>
<organism evidence="7 8">
    <name type="scientific">Marinobacter salinus</name>
    <dbReference type="NCBI Taxonomy" id="1874317"/>
    <lineage>
        <taxon>Bacteria</taxon>
        <taxon>Pseudomonadati</taxon>
        <taxon>Pseudomonadota</taxon>
        <taxon>Gammaproteobacteria</taxon>
        <taxon>Pseudomonadales</taxon>
        <taxon>Marinobacteraceae</taxon>
        <taxon>Marinobacter</taxon>
    </lineage>
</organism>
<dbReference type="Proteomes" id="UP000177445">
    <property type="component" value="Chromosome"/>
</dbReference>
<dbReference type="PROSITE" id="PS51007">
    <property type="entry name" value="CYTC"/>
    <property type="match status" value="1"/>
</dbReference>
<dbReference type="GO" id="GO:0020037">
    <property type="term" value="F:heme binding"/>
    <property type="evidence" value="ECO:0007669"/>
    <property type="project" value="InterPro"/>
</dbReference>
<evidence type="ECO:0000256" key="4">
    <source>
        <dbReference type="PROSITE-ProRule" id="PRU00433"/>
    </source>
</evidence>
<evidence type="ECO:0000256" key="2">
    <source>
        <dbReference type="ARBA" id="ARBA00022723"/>
    </source>
</evidence>
<sequence length="114" mass="12718">MKPKLLSVTLAGTLCLGSFSALADSHGMTTMQLAEEKKCMACHTTSEELPRAPSFTSIAQRYTMEDDYDRLVKVVLTGGEDHWGSAKMPEMDARAEVSQKEAEKLVKWIFDMKE</sequence>